<sequence length="213" mass="25348">MTSYEKGYSQSTQNLVKSMMKSSRLTYSQQQILDNLLQEGVAFPPTNYFKQSPQKKQIHPINIYNGRCIYQNSKPKIRTKQMILRRDPTAYQREQFISNMKYNKDTEKEKMKLQAYMASNGLTSNPEEYLKTFPEIGSQRRKIMEKGHDNDFEQYEEIDEVNMLINEIKERQEFLNDMTQLGQGKKYKNKIQFEINERIATLEKLKKESLKKK</sequence>
<dbReference type="EMBL" id="MCFG01000084">
    <property type="protein sequence ID" value="ORX82945.1"/>
    <property type="molecule type" value="Genomic_DNA"/>
</dbReference>
<proteinExistence type="predicted"/>
<dbReference type="OrthoDB" id="189770at2759"/>
<accession>A0A1Y1XB18</accession>
<reference evidence="1 2" key="1">
    <citation type="submission" date="2016-08" db="EMBL/GenBank/DDBJ databases">
        <title>A Parts List for Fungal Cellulosomes Revealed by Comparative Genomics.</title>
        <authorList>
            <consortium name="DOE Joint Genome Institute"/>
            <person name="Haitjema C.H."/>
            <person name="Gilmore S.P."/>
            <person name="Henske J.K."/>
            <person name="Solomon K.V."/>
            <person name="De Groot R."/>
            <person name="Kuo A."/>
            <person name="Mondo S.J."/>
            <person name="Salamov A.A."/>
            <person name="Labutti K."/>
            <person name="Zhao Z."/>
            <person name="Chiniquy J."/>
            <person name="Barry K."/>
            <person name="Brewer H.M."/>
            <person name="Purvine S.O."/>
            <person name="Wright A.T."/>
            <person name="Boxma B."/>
            <person name="Van Alen T."/>
            <person name="Hackstein J.H."/>
            <person name="Baker S.E."/>
            <person name="Grigoriev I.V."/>
            <person name="O'Malley M.A."/>
        </authorList>
    </citation>
    <scope>NUCLEOTIDE SEQUENCE [LARGE SCALE GENOMIC DNA]</scope>
    <source>
        <strain evidence="1 2">S4</strain>
    </source>
</reference>
<evidence type="ECO:0000313" key="1">
    <source>
        <dbReference type="EMBL" id="ORX82945.1"/>
    </source>
</evidence>
<comment type="caution">
    <text evidence="1">The sequence shown here is derived from an EMBL/GenBank/DDBJ whole genome shotgun (WGS) entry which is preliminary data.</text>
</comment>
<gene>
    <name evidence="1" type="ORF">BCR32DRAFT_267329</name>
</gene>
<keyword evidence="2" id="KW-1185">Reference proteome</keyword>
<name>A0A1Y1XB18_9FUNG</name>
<protein>
    <submittedName>
        <fullName evidence="1">Uncharacterized protein</fullName>
    </submittedName>
</protein>
<dbReference type="PANTHER" id="PTHR28348:SF1">
    <property type="entry name" value="UPF0193 PROTEIN EVG1"/>
    <property type="match status" value="1"/>
</dbReference>
<dbReference type="AlphaFoldDB" id="A0A1Y1XB18"/>
<dbReference type="Proteomes" id="UP000193944">
    <property type="component" value="Unassembled WGS sequence"/>
</dbReference>
<reference evidence="1 2" key="2">
    <citation type="submission" date="2016-08" db="EMBL/GenBank/DDBJ databases">
        <title>Pervasive Adenine N6-methylation of Active Genes in Fungi.</title>
        <authorList>
            <consortium name="DOE Joint Genome Institute"/>
            <person name="Mondo S.J."/>
            <person name="Dannebaum R.O."/>
            <person name="Kuo R.C."/>
            <person name="Labutti K."/>
            <person name="Haridas S."/>
            <person name="Kuo A."/>
            <person name="Salamov A."/>
            <person name="Ahrendt S.R."/>
            <person name="Lipzen A."/>
            <person name="Sullivan W."/>
            <person name="Andreopoulos W.B."/>
            <person name="Clum A."/>
            <person name="Lindquist E."/>
            <person name="Daum C."/>
            <person name="Ramamoorthy G.K."/>
            <person name="Gryganskyi A."/>
            <person name="Culley D."/>
            <person name="Magnuson J.K."/>
            <person name="James T.Y."/>
            <person name="O'Malley M.A."/>
            <person name="Stajich J.E."/>
            <person name="Spatafora J.W."/>
            <person name="Visel A."/>
            <person name="Grigoriev I.V."/>
        </authorList>
    </citation>
    <scope>NUCLEOTIDE SEQUENCE [LARGE SCALE GENOMIC DNA]</scope>
    <source>
        <strain evidence="1 2">S4</strain>
    </source>
</reference>
<dbReference type="Pfam" id="PF05250">
    <property type="entry name" value="UPF0193"/>
    <property type="match status" value="1"/>
</dbReference>
<dbReference type="InterPro" id="IPR007914">
    <property type="entry name" value="UPF0193"/>
</dbReference>
<dbReference type="PANTHER" id="PTHR28348">
    <property type="entry name" value="UPF0193 PROTEIN EVG1"/>
    <property type="match status" value="1"/>
</dbReference>
<organism evidence="1 2">
    <name type="scientific">Anaeromyces robustus</name>
    <dbReference type="NCBI Taxonomy" id="1754192"/>
    <lineage>
        <taxon>Eukaryota</taxon>
        <taxon>Fungi</taxon>
        <taxon>Fungi incertae sedis</taxon>
        <taxon>Chytridiomycota</taxon>
        <taxon>Chytridiomycota incertae sedis</taxon>
        <taxon>Neocallimastigomycetes</taxon>
        <taxon>Neocallimastigales</taxon>
        <taxon>Neocallimastigaceae</taxon>
        <taxon>Anaeromyces</taxon>
    </lineage>
</organism>
<evidence type="ECO:0000313" key="2">
    <source>
        <dbReference type="Proteomes" id="UP000193944"/>
    </source>
</evidence>